<evidence type="ECO:0000256" key="1">
    <source>
        <dbReference type="SAM" id="MobiDB-lite"/>
    </source>
</evidence>
<feature type="compositionally biased region" description="Acidic residues" evidence="1">
    <location>
        <begin position="64"/>
        <end position="81"/>
    </location>
</feature>
<organism evidence="2 3">
    <name type="scientific">Owenia fusiformis</name>
    <name type="common">Polychaete worm</name>
    <dbReference type="NCBI Taxonomy" id="6347"/>
    <lineage>
        <taxon>Eukaryota</taxon>
        <taxon>Metazoa</taxon>
        <taxon>Spiralia</taxon>
        <taxon>Lophotrochozoa</taxon>
        <taxon>Annelida</taxon>
        <taxon>Polychaeta</taxon>
        <taxon>Sedentaria</taxon>
        <taxon>Canalipalpata</taxon>
        <taxon>Sabellida</taxon>
        <taxon>Oweniida</taxon>
        <taxon>Oweniidae</taxon>
        <taxon>Owenia</taxon>
    </lineage>
</organism>
<keyword evidence="3" id="KW-1185">Reference proteome</keyword>
<reference evidence="2" key="1">
    <citation type="submission" date="2022-03" db="EMBL/GenBank/DDBJ databases">
        <authorList>
            <person name="Martin C."/>
        </authorList>
    </citation>
    <scope>NUCLEOTIDE SEQUENCE</scope>
</reference>
<comment type="caution">
    <text evidence="2">The sequence shown here is derived from an EMBL/GenBank/DDBJ whole genome shotgun (WGS) entry which is preliminary data.</text>
</comment>
<feature type="compositionally biased region" description="Basic residues" evidence="1">
    <location>
        <begin position="153"/>
        <end position="165"/>
    </location>
</feature>
<accession>A0A8S4NFT4</accession>
<dbReference type="EMBL" id="CAIIXF020000003">
    <property type="protein sequence ID" value="CAH1780267.1"/>
    <property type="molecule type" value="Genomic_DNA"/>
</dbReference>
<proteinExistence type="predicted"/>
<dbReference type="AlphaFoldDB" id="A0A8S4NFT4"/>
<name>A0A8S4NFT4_OWEFU</name>
<gene>
    <name evidence="2" type="ORF">OFUS_LOCUS6978</name>
</gene>
<dbReference type="Proteomes" id="UP000749559">
    <property type="component" value="Unassembled WGS sequence"/>
</dbReference>
<feature type="compositionally biased region" description="Basic residues" evidence="1">
    <location>
        <begin position="11"/>
        <end position="43"/>
    </location>
</feature>
<feature type="compositionally biased region" description="Polar residues" evidence="1">
    <location>
        <begin position="101"/>
        <end position="114"/>
    </location>
</feature>
<evidence type="ECO:0000313" key="3">
    <source>
        <dbReference type="Proteomes" id="UP000749559"/>
    </source>
</evidence>
<protein>
    <submittedName>
        <fullName evidence="2">Uncharacterized protein</fullName>
    </submittedName>
</protein>
<evidence type="ECO:0000313" key="2">
    <source>
        <dbReference type="EMBL" id="CAH1780267.1"/>
    </source>
</evidence>
<feature type="region of interest" description="Disordered" evidence="1">
    <location>
        <begin position="11"/>
        <end position="165"/>
    </location>
</feature>
<sequence length="165" mass="18745">MTTMLVILQRKIKGRPKPLRRKRLTLQRRRPRENHHQRLKRREKQILLGKRLSEKKQEKATSGDEVDLGDAESIPENEDPIPEQTTTTAAEENDIEAELNSPATTAAPGQNPQGGKNGRYRKTEAERKANIAAKKLARKLTNGRKSEDERKANKALKKSAKNKKP</sequence>
<feature type="compositionally biased region" description="Basic and acidic residues" evidence="1">
    <location>
        <begin position="51"/>
        <end position="62"/>
    </location>
</feature>